<feature type="region of interest" description="Disordered" evidence="2">
    <location>
        <begin position="1"/>
        <end position="41"/>
    </location>
</feature>
<name>A0A8H7BB34_9PLEO</name>
<gene>
    <name evidence="3" type="ORF">GT037_000303</name>
</gene>
<proteinExistence type="predicted"/>
<evidence type="ECO:0000256" key="1">
    <source>
        <dbReference type="SAM" id="Coils"/>
    </source>
</evidence>
<reference evidence="3" key="1">
    <citation type="submission" date="2020-01" db="EMBL/GenBank/DDBJ databases">
        <authorList>
            <person name="Feng Z.H.Z."/>
        </authorList>
    </citation>
    <scope>NUCLEOTIDE SEQUENCE</scope>
    <source>
        <strain evidence="3">CBS107.38</strain>
    </source>
</reference>
<sequence length="419" mass="47774">MANSYLMQSLYDPNSPAPAVKSEAPVSEEGEIREQNETTNSEHYIHDARRQLIESNEEPIEVDRQVDQCWKPTGANKQPIGIKSESPAARYDQGISSFPSFLHIETPAPLPPLLVNTAHKLRYPVERYLPPAGIYYDQLALPTVFGTHFFKKECCKVCWIMHYNPVGGSATSCGKKCQVCGTSRHKHESCPLLYCSAQWYHERCVPHRPKTLYDRQIRPEDDELAIMCEIGVLDRTRGPNGIIIAKPDHPVVKAFYDGRPDPQPMTTRIMDTERKPRSVFTTTAEGFSFVPNVQSQQTLSLRKRPFSLPSTTVNNSLDPYLRDPYTPTYPARHESIQHKIVMDQNDITTTNPLHTEDKLQEQEIEILKLKMEAAIKDREVRKLKAENDALKLENEKLRIYPISTGGTFETGSKRSRSYF</sequence>
<dbReference type="RefSeq" id="XP_038791206.1">
    <property type="nucleotide sequence ID" value="XM_038925350.1"/>
</dbReference>
<evidence type="ECO:0000256" key="2">
    <source>
        <dbReference type="SAM" id="MobiDB-lite"/>
    </source>
</evidence>
<dbReference type="Proteomes" id="UP000596902">
    <property type="component" value="Unassembled WGS sequence"/>
</dbReference>
<keyword evidence="4" id="KW-1185">Reference proteome</keyword>
<protein>
    <submittedName>
        <fullName evidence="3">Uncharacterized protein</fullName>
    </submittedName>
</protein>
<evidence type="ECO:0000313" key="3">
    <source>
        <dbReference type="EMBL" id="KAF7681327.1"/>
    </source>
</evidence>
<comment type="caution">
    <text evidence="3">The sequence shown here is derived from an EMBL/GenBank/DDBJ whole genome shotgun (WGS) entry which is preliminary data.</text>
</comment>
<dbReference type="EMBL" id="JAAABM010000001">
    <property type="protein sequence ID" value="KAF7681327.1"/>
    <property type="molecule type" value="Genomic_DNA"/>
</dbReference>
<organism evidence="3 4">
    <name type="scientific">Alternaria burnsii</name>
    <dbReference type="NCBI Taxonomy" id="1187904"/>
    <lineage>
        <taxon>Eukaryota</taxon>
        <taxon>Fungi</taxon>
        <taxon>Dikarya</taxon>
        <taxon>Ascomycota</taxon>
        <taxon>Pezizomycotina</taxon>
        <taxon>Dothideomycetes</taxon>
        <taxon>Pleosporomycetidae</taxon>
        <taxon>Pleosporales</taxon>
        <taxon>Pleosporineae</taxon>
        <taxon>Pleosporaceae</taxon>
        <taxon>Alternaria</taxon>
        <taxon>Alternaria sect. Alternaria</taxon>
    </lineage>
</organism>
<accession>A0A8H7BB34</accession>
<dbReference type="AlphaFoldDB" id="A0A8H7BB34"/>
<reference evidence="3" key="2">
    <citation type="submission" date="2020-08" db="EMBL/GenBank/DDBJ databases">
        <title>Draft Genome Sequence of Cumin Blight Pathogen Alternaria burnsii.</title>
        <authorList>
            <person name="Feng Z."/>
        </authorList>
    </citation>
    <scope>NUCLEOTIDE SEQUENCE</scope>
    <source>
        <strain evidence="3">CBS107.38</strain>
    </source>
</reference>
<feature type="coiled-coil region" evidence="1">
    <location>
        <begin position="359"/>
        <end position="400"/>
    </location>
</feature>
<keyword evidence="1" id="KW-0175">Coiled coil</keyword>
<dbReference type="GeneID" id="62198528"/>
<evidence type="ECO:0000313" key="4">
    <source>
        <dbReference type="Proteomes" id="UP000596902"/>
    </source>
</evidence>